<protein>
    <submittedName>
        <fullName evidence="1">Uncharacterized protein</fullName>
    </submittedName>
</protein>
<comment type="caution">
    <text evidence="1">The sequence shown here is derived from an EMBL/GenBank/DDBJ whole genome shotgun (WGS) entry which is preliminary data.</text>
</comment>
<sequence length="70" mass="7770">MLFHGVGLTFVGVMIVAIMGSVGLMMAMSRAARCAVFVLIHPKKMLAQFILELKFFSLDISFHKGLVFNH</sequence>
<accession>A0A1B9F7F0</accession>
<organism evidence="1 2">
    <name type="scientific">Dissulfuribacter thermophilus</name>
    <dbReference type="NCBI Taxonomy" id="1156395"/>
    <lineage>
        <taxon>Bacteria</taxon>
        <taxon>Pseudomonadati</taxon>
        <taxon>Thermodesulfobacteriota</taxon>
        <taxon>Dissulfuribacteria</taxon>
        <taxon>Dissulfuribacterales</taxon>
        <taxon>Dissulfuribacteraceae</taxon>
        <taxon>Dissulfuribacter</taxon>
    </lineage>
</organism>
<dbReference type="EMBL" id="MAGO01000003">
    <property type="protein sequence ID" value="OCC15846.1"/>
    <property type="molecule type" value="Genomic_DNA"/>
</dbReference>
<gene>
    <name evidence="1" type="ORF">DBT_0771</name>
</gene>
<proteinExistence type="predicted"/>
<reference evidence="1 2" key="1">
    <citation type="submission" date="2016-06" db="EMBL/GenBank/DDBJ databases">
        <title>Respiratory ammonification of nitrate coupled to the oxidation of elemental sulfur in deep-sea autotrophic thermophilic bacteria.</title>
        <authorList>
            <person name="Slobodkina G.B."/>
            <person name="Mardanov A.V."/>
            <person name="Ravin N.V."/>
            <person name="Frolova A.A."/>
            <person name="Viryasiv M.B."/>
            <person name="Chernyh N.A."/>
            <person name="Bonch-Osmolovskaya E.A."/>
            <person name="Slobodkin A.I."/>
        </authorList>
    </citation>
    <scope>NUCLEOTIDE SEQUENCE [LARGE SCALE GENOMIC DNA]</scope>
    <source>
        <strain evidence="1 2">S69</strain>
    </source>
</reference>
<name>A0A1B9F7F0_9BACT</name>
<keyword evidence="2" id="KW-1185">Reference proteome</keyword>
<evidence type="ECO:0000313" key="1">
    <source>
        <dbReference type="EMBL" id="OCC15846.1"/>
    </source>
</evidence>
<dbReference type="STRING" id="1156395.DBT_0771"/>
<evidence type="ECO:0000313" key="2">
    <source>
        <dbReference type="Proteomes" id="UP000093080"/>
    </source>
</evidence>
<dbReference type="AlphaFoldDB" id="A0A1B9F7F0"/>
<dbReference type="Proteomes" id="UP000093080">
    <property type="component" value="Unassembled WGS sequence"/>
</dbReference>